<dbReference type="PANTHER" id="PTHR35532:SF5">
    <property type="entry name" value="CARBOHYDRATE-BINDING DOMAIN-CONTAINING PROTEIN"/>
    <property type="match status" value="1"/>
</dbReference>
<feature type="signal peptide" evidence="1">
    <location>
        <begin position="1"/>
        <end position="22"/>
    </location>
</feature>
<keyword evidence="1" id="KW-0732">Signal</keyword>
<dbReference type="EMBL" id="VYQC01000014">
    <property type="protein sequence ID" value="KAA9040090.1"/>
    <property type="molecule type" value="Genomic_DNA"/>
</dbReference>
<dbReference type="SUPFAM" id="SSF49785">
    <property type="entry name" value="Galactose-binding domain-like"/>
    <property type="match status" value="1"/>
</dbReference>
<dbReference type="Proteomes" id="UP000487596">
    <property type="component" value="Unassembled WGS sequence"/>
</dbReference>
<dbReference type="Gene3D" id="2.60.120.260">
    <property type="entry name" value="Galactose-binding domain-like"/>
    <property type="match status" value="2"/>
</dbReference>
<dbReference type="SUPFAM" id="SSF54001">
    <property type="entry name" value="Cysteine proteinases"/>
    <property type="match status" value="1"/>
</dbReference>
<feature type="chain" id="PRO_5041815623" evidence="1">
    <location>
        <begin position="23"/>
        <end position="666"/>
    </location>
</feature>
<dbReference type="InterPro" id="IPR000421">
    <property type="entry name" value="FA58C"/>
</dbReference>
<reference evidence="4 6" key="3">
    <citation type="journal article" date="2019" name="Nat. Med.">
        <title>A library of human gut bacterial isolates paired with longitudinal multiomics data enables mechanistic microbiome research.</title>
        <authorList>
            <person name="Poyet M."/>
            <person name="Groussin M."/>
            <person name="Gibbons S.M."/>
            <person name="Avila-Pacheco J."/>
            <person name="Jiang X."/>
            <person name="Kearney S.M."/>
            <person name="Perrotta A.R."/>
            <person name="Berdy B."/>
            <person name="Zhao S."/>
            <person name="Lieberman T.D."/>
            <person name="Swanson P.K."/>
            <person name="Smith M."/>
            <person name="Roesemann S."/>
            <person name="Alexander J.E."/>
            <person name="Rich S.A."/>
            <person name="Livny J."/>
            <person name="Vlamakis H."/>
            <person name="Clish C."/>
            <person name="Bullock K."/>
            <person name="Deik A."/>
            <person name="Scott J."/>
            <person name="Pierce K.A."/>
            <person name="Xavier R.J."/>
            <person name="Alm E.J."/>
        </authorList>
    </citation>
    <scope>NUCLEOTIDE SEQUENCE [LARGE SCALE GENOMIC DNA]</scope>
    <source>
        <strain evidence="4 6">BIOML-A62</strain>
    </source>
</reference>
<gene>
    <name evidence="3" type="ORF">F6S82_20720</name>
    <name evidence="4" type="ORF">GA424_14600</name>
</gene>
<dbReference type="InterPro" id="IPR008979">
    <property type="entry name" value="Galactose-bd-like_sf"/>
</dbReference>
<evidence type="ECO:0000313" key="6">
    <source>
        <dbReference type="Proteomes" id="UP000487596"/>
    </source>
</evidence>
<dbReference type="PANTHER" id="PTHR35532">
    <property type="entry name" value="SIMILAR TO POLYHYDROXYALKANOATE DEPOLYMERASE"/>
    <property type="match status" value="1"/>
</dbReference>
<reference evidence="3" key="2">
    <citation type="journal article" date="2019" name="bioRxiv">
        <title>Acquired interbacterial defense systems protect against interspecies antagonism in the human gut microbiome.</title>
        <authorList>
            <person name="Ross B.D."/>
            <person name="Verster A.J."/>
            <person name="Radey M.C."/>
            <person name="Schmidtke D.T."/>
            <person name="Pope C.E."/>
            <person name="Hoffman L.R."/>
            <person name="Hajjar A.M."/>
            <person name="Peterson S.B."/>
            <person name="Borenstein E."/>
            <person name="Mougous J.D."/>
        </authorList>
    </citation>
    <scope>NUCLEOTIDE SEQUENCE</scope>
    <source>
        <strain evidence="3">H204</strain>
    </source>
</reference>
<sequence>MKNLLLQSILLFLLLTSCSSVPSDVRIALEQAGINRQELEKVIEHYKTTGEIQKLKAAYFLIANMPGKYAEYYSCNEQAYEMFLRGKDANKRNNRVAYEDSLAEQIDMLKDLSGGWVPLMVKDIDVISSKYLIENIDLAFKVWKEPWACHFTFDEFCEYILPYRILHEPISDWRKYLYEKYSWVKDSLKNVSDTEELVLHLNDLIAKDFWTLDELDIPFVSVPLLEKAKAGGCDQRYVLMISLLRAMGVPAMMDYAPQHNNTFKDHKWVVYLDSLHHYRPCDAGRIRGKIFLKDNLRCAFPAGLVIPLADGFGSNVFRYTYAINRNSLAKKTKNKHALPPFFRSSCVKNVSDQYVFDMHPVIYDMPSELQLKDNEAVYLAVFGYGSHIREADYAQVKNNKVRFEHIGSGIVYLVCAYGHERLVPISYPILLRDSLGKTEILKPDTVRKQKMILTRKCKPSLLMQGFAESMIGGRFEGSDTPDFKHPETLFTIKEAPYSLTEVDINVMSSYRYVRYTSVHSGIFAAEIQFWGTDREGKAVMLEGTPIVHLGSDSIPNSEPENAFDNNIRTNFNAPSHSWVGLDLKSPQSITKVKYLPRNNFNVIEVGNKYELMYYNDRWVSLGIQTATNQYLEYDNAPTQALFLLRNLTQGKEERIFTYENGKQVWW</sequence>
<dbReference type="PROSITE" id="PS51257">
    <property type="entry name" value="PROKAR_LIPOPROTEIN"/>
    <property type="match status" value="1"/>
</dbReference>
<dbReference type="EMBL" id="WDEH01000023">
    <property type="protein sequence ID" value="KAB6136671.1"/>
    <property type="molecule type" value="Genomic_DNA"/>
</dbReference>
<accession>A0A5N0LGJ1</accession>
<dbReference type="Proteomes" id="UP000327007">
    <property type="component" value="Unassembled WGS sequence"/>
</dbReference>
<dbReference type="GeneID" id="69482943"/>
<dbReference type="RefSeq" id="WP_008642737.1">
    <property type="nucleotide sequence ID" value="NZ_CP041230.1"/>
</dbReference>
<evidence type="ECO:0000313" key="4">
    <source>
        <dbReference type="EMBL" id="KAB6136671.1"/>
    </source>
</evidence>
<dbReference type="Pfam" id="PF00754">
    <property type="entry name" value="F5_F8_type_C"/>
    <property type="match status" value="1"/>
</dbReference>
<name>A0A5N0LGJ1_9BACE</name>
<dbReference type="InterPro" id="IPR038765">
    <property type="entry name" value="Papain-like_cys_pep_sf"/>
</dbReference>
<protein>
    <submittedName>
        <fullName evidence="4">Discoidin domain-containing protein</fullName>
    </submittedName>
</protein>
<dbReference type="AlphaFoldDB" id="A0A5N0LGJ1"/>
<evidence type="ECO:0000256" key="1">
    <source>
        <dbReference type="SAM" id="SignalP"/>
    </source>
</evidence>
<evidence type="ECO:0000259" key="2">
    <source>
        <dbReference type="Pfam" id="PF00754"/>
    </source>
</evidence>
<reference evidence="5" key="1">
    <citation type="journal article" date="2018" name="J. Anim. Genet.">
        <title>Acquired interbacterial defense systems protect against interspecies antagonism in the human gut microbiome.</title>
        <authorList>
            <person name="Ross B.D."/>
            <person name="Verster A.J."/>
            <person name="Radey M.C."/>
            <person name="Schmidtke D.T."/>
            <person name="Pope C.E."/>
            <person name="Hoffman L.R."/>
            <person name="Hajjar A."/>
            <person name="Peterson S.B."/>
            <person name="Borenstein E."/>
            <person name="Mougous J."/>
        </authorList>
    </citation>
    <scope>NUCLEOTIDE SEQUENCE [LARGE SCALE GENOMIC DNA]</scope>
    <source>
        <strain evidence="5">H204</strain>
    </source>
</reference>
<evidence type="ECO:0000313" key="3">
    <source>
        <dbReference type="EMBL" id="KAA9040090.1"/>
    </source>
</evidence>
<evidence type="ECO:0000313" key="5">
    <source>
        <dbReference type="Proteomes" id="UP000327007"/>
    </source>
</evidence>
<proteinExistence type="predicted"/>
<reference evidence="3" key="4">
    <citation type="submission" date="2019-09" db="EMBL/GenBank/DDBJ databases">
        <authorList>
            <person name="Ross B.D."/>
            <person name="Verster A.J."/>
            <person name="Radey M.C."/>
            <person name="Schmidtke D.T."/>
            <person name="Pope C.E."/>
            <person name="Hoffman L.R."/>
            <person name="Hajjar A.M."/>
            <person name="Peterson S.B."/>
            <person name="Borenstein E."/>
            <person name="Mougous J.D."/>
        </authorList>
    </citation>
    <scope>NUCLEOTIDE SEQUENCE</scope>
    <source>
        <strain evidence="3">H204</strain>
    </source>
</reference>
<organism evidence="4 6">
    <name type="scientific">Bacteroides xylanisolvens</name>
    <dbReference type="NCBI Taxonomy" id="371601"/>
    <lineage>
        <taxon>Bacteria</taxon>
        <taxon>Pseudomonadati</taxon>
        <taxon>Bacteroidota</taxon>
        <taxon>Bacteroidia</taxon>
        <taxon>Bacteroidales</taxon>
        <taxon>Bacteroidaceae</taxon>
        <taxon>Bacteroides</taxon>
    </lineage>
</organism>
<comment type="caution">
    <text evidence="4">The sequence shown here is derived from an EMBL/GenBank/DDBJ whole genome shotgun (WGS) entry which is preliminary data.</text>
</comment>
<feature type="domain" description="F5/8 type C" evidence="2">
    <location>
        <begin position="555"/>
        <end position="630"/>
    </location>
</feature>